<organism evidence="2 3">
    <name type="scientific">Hibiscus syriacus</name>
    <name type="common">Rose of Sharon</name>
    <dbReference type="NCBI Taxonomy" id="106335"/>
    <lineage>
        <taxon>Eukaryota</taxon>
        <taxon>Viridiplantae</taxon>
        <taxon>Streptophyta</taxon>
        <taxon>Embryophyta</taxon>
        <taxon>Tracheophyta</taxon>
        <taxon>Spermatophyta</taxon>
        <taxon>Magnoliopsida</taxon>
        <taxon>eudicotyledons</taxon>
        <taxon>Gunneridae</taxon>
        <taxon>Pentapetalae</taxon>
        <taxon>rosids</taxon>
        <taxon>malvids</taxon>
        <taxon>Malvales</taxon>
        <taxon>Malvaceae</taxon>
        <taxon>Malvoideae</taxon>
        <taxon>Hibiscus</taxon>
    </lineage>
</organism>
<dbReference type="SUPFAM" id="SSF56112">
    <property type="entry name" value="Protein kinase-like (PK-like)"/>
    <property type="match status" value="1"/>
</dbReference>
<keyword evidence="3" id="KW-1185">Reference proteome</keyword>
<dbReference type="InterPro" id="IPR011009">
    <property type="entry name" value="Kinase-like_dom_sf"/>
</dbReference>
<dbReference type="OrthoDB" id="2396at2759"/>
<dbReference type="AlphaFoldDB" id="A0A6A2ZB37"/>
<gene>
    <name evidence="2" type="ORF">F3Y22_tig00110943pilonHSYRG00186</name>
</gene>
<evidence type="ECO:0000256" key="1">
    <source>
        <dbReference type="SAM" id="MobiDB-lite"/>
    </source>
</evidence>
<keyword evidence="2" id="KW-0808">Transferase</keyword>
<name>A0A6A2ZB37_HIBSY</name>
<feature type="region of interest" description="Disordered" evidence="1">
    <location>
        <begin position="114"/>
        <end position="144"/>
    </location>
</feature>
<protein>
    <submittedName>
        <fullName evidence="2">Mitogen-activated protein kinase 16</fullName>
    </submittedName>
</protein>
<dbReference type="Proteomes" id="UP000436088">
    <property type="component" value="Unassembled WGS sequence"/>
</dbReference>
<reference evidence="2" key="1">
    <citation type="submission" date="2019-09" db="EMBL/GenBank/DDBJ databases">
        <title>Draft genome information of white flower Hibiscus syriacus.</title>
        <authorList>
            <person name="Kim Y.-M."/>
        </authorList>
    </citation>
    <scope>NUCLEOTIDE SEQUENCE [LARGE SCALE GENOMIC DNA]</scope>
    <source>
        <strain evidence="2">YM2019G1</strain>
    </source>
</reference>
<proteinExistence type="predicted"/>
<evidence type="ECO:0000313" key="2">
    <source>
        <dbReference type="EMBL" id="KAE8689128.1"/>
    </source>
</evidence>
<keyword evidence="2" id="KW-0418">Kinase</keyword>
<dbReference type="GO" id="GO:0016301">
    <property type="term" value="F:kinase activity"/>
    <property type="evidence" value="ECO:0007669"/>
    <property type="project" value="UniProtKB-KW"/>
</dbReference>
<accession>A0A6A2ZB37</accession>
<sequence>MRKKPPFPFSQKFPNVDPEALRLLELLLAFDPKDHPTAEEALVDPYFYGLANVDREPSTQPISKLEFEFERRKLAKDDVRELIYREKHYGKGEGSTPLLRLHVFLLRERVLSPNDENDQVDGENNVASMTQYSSESASSSMTQYGSEIQVAKALEA</sequence>
<dbReference type="Gene3D" id="3.30.200.20">
    <property type="entry name" value="Phosphorylase Kinase, domain 1"/>
    <property type="match status" value="1"/>
</dbReference>
<evidence type="ECO:0000313" key="3">
    <source>
        <dbReference type="Proteomes" id="UP000436088"/>
    </source>
</evidence>
<dbReference type="Gene3D" id="1.10.510.10">
    <property type="entry name" value="Transferase(Phosphotransferase) domain 1"/>
    <property type="match status" value="1"/>
</dbReference>
<feature type="compositionally biased region" description="Polar residues" evidence="1">
    <location>
        <begin position="125"/>
        <end position="144"/>
    </location>
</feature>
<comment type="caution">
    <text evidence="2">The sequence shown here is derived from an EMBL/GenBank/DDBJ whole genome shotgun (WGS) entry which is preliminary data.</text>
</comment>
<dbReference type="EMBL" id="VEPZ02001173">
    <property type="protein sequence ID" value="KAE8689128.1"/>
    <property type="molecule type" value="Genomic_DNA"/>
</dbReference>